<name>A0ABS5EYG1_9PROT</name>
<accession>A0ABS5EYG1</accession>
<evidence type="ECO:0000313" key="2">
    <source>
        <dbReference type="EMBL" id="MBR0665342.1"/>
    </source>
</evidence>
<dbReference type="PANTHER" id="PTHR28047:SF5">
    <property type="entry name" value="PROTEIN DCG1"/>
    <property type="match status" value="1"/>
</dbReference>
<organism evidence="2 3">
    <name type="scientific">Plastoroseomonas hellenica</name>
    <dbReference type="NCBI Taxonomy" id="2687306"/>
    <lineage>
        <taxon>Bacteria</taxon>
        <taxon>Pseudomonadati</taxon>
        <taxon>Pseudomonadota</taxon>
        <taxon>Alphaproteobacteria</taxon>
        <taxon>Acetobacterales</taxon>
        <taxon>Acetobacteraceae</taxon>
        <taxon>Plastoroseomonas</taxon>
    </lineage>
</organism>
<dbReference type="RefSeq" id="WP_211853010.1">
    <property type="nucleotide sequence ID" value="NZ_JAAGBB010000014.1"/>
</dbReference>
<dbReference type="Pfam" id="PF01177">
    <property type="entry name" value="Asp_Glu_race"/>
    <property type="match status" value="1"/>
</dbReference>
<reference evidence="3" key="1">
    <citation type="journal article" date="2021" name="Syst. Appl. Microbiol.">
        <title>Roseomonas hellenica sp. nov., isolated from roots of wild-growing Alkanna tinctoria.</title>
        <authorList>
            <person name="Rat A."/>
            <person name="Naranjo H.D."/>
            <person name="Lebbe L."/>
            <person name="Cnockaert M."/>
            <person name="Krigas N."/>
            <person name="Grigoriadou K."/>
            <person name="Maloupa E."/>
            <person name="Willems A."/>
        </authorList>
    </citation>
    <scope>NUCLEOTIDE SEQUENCE [LARGE SCALE GENOMIC DNA]</scope>
    <source>
        <strain evidence="3">LMG 31523</strain>
    </source>
</reference>
<gene>
    <name evidence="2" type="ORF">GXW71_13340</name>
</gene>
<keyword evidence="3" id="KW-1185">Reference proteome</keyword>
<evidence type="ECO:0000256" key="1">
    <source>
        <dbReference type="ARBA" id="ARBA00038414"/>
    </source>
</evidence>
<sequence length="245" mass="24694">MKLLLVNGNTDPAITALILARAEAALPRLGLPHLRLEAVTAPFGARYIASRAAVAVASHAVLEALAEHLTPAHDAAIIACFGEPGLEAARELCAVPVRGMAEASLAVGFRIAPRIALLTGGAAWVPMLEEFCALRGFGRDQVLVRAVAPTGDMIAREPDRALALLAEAARDAAAEGAAAVVLGGAGLAGLAERIAGEVPVPLLDSLDCALIEAAAGSATACPASQAPQAGLSPTLAALFGRMPAT</sequence>
<dbReference type="InterPro" id="IPR052186">
    <property type="entry name" value="Hydantoin_racemase-like"/>
</dbReference>
<dbReference type="InterPro" id="IPR053714">
    <property type="entry name" value="Iso_Racemase_Enz_sf"/>
</dbReference>
<comment type="caution">
    <text evidence="2">The sequence shown here is derived from an EMBL/GenBank/DDBJ whole genome shotgun (WGS) entry which is preliminary data.</text>
</comment>
<dbReference type="Proteomes" id="UP001196870">
    <property type="component" value="Unassembled WGS sequence"/>
</dbReference>
<dbReference type="EMBL" id="JAAGBB010000014">
    <property type="protein sequence ID" value="MBR0665342.1"/>
    <property type="molecule type" value="Genomic_DNA"/>
</dbReference>
<protein>
    <submittedName>
        <fullName evidence="2">Asp/Glu racemase</fullName>
    </submittedName>
</protein>
<comment type="similarity">
    <text evidence="1">Belongs to the HyuE racemase family.</text>
</comment>
<dbReference type="InterPro" id="IPR015942">
    <property type="entry name" value="Asp/Glu/hydantoin_racemase"/>
</dbReference>
<dbReference type="Gene3D" id="3.40.50.12500">
    <property type="match status" value="1"/>
</dbReference>
<proteinExistence type="inferred from homology"/>
<dbReference type="PANTHER" id="PTHR28047">
    <property type="entry name" value="PROTEIN DCG1"/>
    <property type="match status" value="1"/>
</dbReference>
<evidence type="ECO:0000313" key="3">
    <source>
        <dbReference type="Proteomes" id="UP001196870"/>
    </source>
</evidence>